<dbReference type="NCBIfam" id="TIGR01923">
    <property type="entry name" value="menE"/>
    <property type="match status" value="1"/>
</dbReference>
<dbReference type="PANTHER" id="PTHR43201">
    <property type="entry name" value="ACYL-COA SYNTHETASE"/>
    <property type="match status" value="1"/>
</dbReference>
<organism evidence="8 9">
    <name type="scientific">Phocoenobacter uteri</name>
    <dbReference type="NCBI Taxonomy" id="146806"/>
    <lineage>
        <taxon>Bacteria</taxon>
        <taxon>Pseudomonadati</taxon>
        <taxon>Pseudomonadota</taxon>
        <taxon>Gammaproteobacteria</taxon>
        <taxon>Pasteurellales</taxon>
        <taxon>Pasteurellaceae</taxon>
        <taxon>Phocoenobacter</taxon>
    </lineage>
</organism>
<evidence type="ECO:0000259" key="7">
    <source>
        <dbReference type="Pfam" id="PF13193"/>
    </source>
</evidence>
<dbReference type="PANTHER" id="PTHR43201:SF5">
    <property type="entry name" value="MEDIUM-CHAIN ACYL-COA LIGASE ACSF2, MITOCHONDRIAL"/>
    <property type="match status" value="1"/>
</dbReference>
<sequence length="473" mass="53503">MRFCVFPTSFWADQDPSKTAIVWNKSTNEQARSACFYEQLPQEISWQLFDQLIAKFIQNLTALGIQPQQLIAYSGQHSLINLLCYCAVLKMGARILMLNPQLSESQRRQILEQNQVEIFITDHHFFNLSERDSSYSFPFDIQAPATFTLTSGSSGKPKAVVHSIQQHLASADGVCELMDFQHQHSWLLSLPLFHVSGQGIVWRWLSQGATLYIDENKATIWETLSKVSHASLVPTQLQRYLAWLGGRTKDQKILLGGANIPAKLIEQSQKLGITTFASYGLTEMGSTVTAIKNECHDEYRSVGKALQGREVCTVENEIWVKGKPLALGYWLNGEIISLTNKSGWFATKDCGYWENGNLVVTGRLDNMFISGGENIQPEEIERVLFQSNLVQNVVIVPIKDDEFGERPVALVEFKQDFCEQAVQFLQQFAKNQLEKFKQPVAYLSLETDKFQSGIKLSRQVLKDYVSKNVDLKG</sequence>
<evidence type="ECO:0000256" key="3">
    <source>
        <dbReference type="ARBA" id="ARBA00022598"/>
    </source>
</evidence>
<name>A0A379C8Z1_9PAST</name>
<proteinExistence type="inferred from homology"/>
<dbReference type="EMBL" id="UGTA01000001">
    <property type="protein sequence ID" value="SUB58773.1"/>
    <property type="molecule type" value="Genomic_DNA"/>
</dbReference>
<dbReference type="OrthoDB" id="9803968at2"/>
<dbReference type="GO" id="GO:0031956">
    <property type="term" value="F:medium-chain fatty acid-CoA ligase activity"/>
    <property type="evidence" value="ECO:0007669"/>
    <property type="project" value="TreeGrafter"/>
</dbReference>
<evidence type="ECO:0000256" key="5">
    <source>
        <dbReference type="ARBA" id="ARBA00022840"/>
    </source>
</evidence>
<dbReference type="InterPro" id="IPR045851">
    <property type="entry name" value="AMP-bd_C_sf"/>
</dbReference>
<reference evidence="8 9" key="1">
    <citation type="submission" date="2018-06" db="EMBL/GenBank/DDBJ databases">
        <authorList>
            <consortium name="Pathogen Informatics"/>
            <person name="Doyle S."/>
        </authorList>
    </citation>
    <scope>NUCLEOTIDE SEQUENCE [LARGE SCALE GENOMIC DNA]</scope>
    <source>
        <strain evidence="8 9">NCTC12872</strain>
    </source>
</reference>
<dbReference type="InterPro" id="IPR020845">
    <property type="entry name" value="AMP-binding_CS"/>
</dbReference>
<evidence type="ECO:0000256" key="2">
    <source>
        <dbReference type="ARBA" id="ARBA00022428"/>
    </source>
</evidence>
<dbReference type="Gene3D" id="3.40.50.12780">
    <property type="entry name" value="N-terminal domain of ligase-like"/>
    <property type="match status" value="1"/>
</dbReference>
<feature type="domain" description="AMP-dependent synthetase/ligase" evidence="6">
    <location>
        <begin position="12"/>
        <end position="123"/>
    </location>
</feature>
<dbReference type="CDD" id="cd17630">
    <property type="entry name" value="OSB_MenE-like"/>
    <property type="match status" value="1"/>
</dbReference>
<dbReference type="InterPro" id="IPR025110">
    <property type="entry name" value="AMP-bd_C"/>
</dbReference>
<dbReference type="InterPro" id="IPR000873">
    <property type="entry name" value="AMP-dep_synth/lig_dom"/>
</dbReference>
<dbReference type="AlphaFoldDB" id="A0A379C8Z1"/>
<dbReference type="GO" id="GO:0005524">
    <property type="term" value="F:ATP binding"/>
    <property type="evidence" value="ECO:0007669"/>
    <property type="project" value="UniProtKB-KW"/>
</dbReference>
<dbReference type="Pfam" id="PF00501">
    <property type="entry name" value="AMP-binding"/>
    <property type="match status" value="2"/>
</dbReference>
<dbReference type="Pfam" id="PF13193">
    <property type="entry name" value="AMP-binding_C"/>
    <property type="match status" value="1"/>
</dbReference>
<feature type="domain" description="AMP-dependent synthetase/ligase" evidence="6">
    <location>
        <begin position="140"/>
        <end position="330"/>
    </location>
</feature>
<dbReference type="Gene3D" id="3.30.300.30">
    <property type="match status" value="1"/>
</dbReference>
<dbReference type="NCBIfam" id="NF006539">
    <property type="entry name" value="PRK09029.1"/>
    <property type="match status" value="1"/>
</dbReference>
<keyword evidence="9" id="KW-1185">Reference proteome</keyword>
<dbReference type="GO" id="GO:0008756">
    <property type="term" value="F:o-succinylbenzoate-CoA ligase activity"/>
    <property type="evidence" value="ECO:0007669"/>
    <property type="project" value="UniProtKB-EC"/>
</dbReference>
<dbReference type="GO" id="GO:0009234">
    <property type="term" value="P:menaquinone biosynthetic process"/>
    <property type="evidence" value="ECO:0007669"/>
    <property type="project" value="UniProtKB-KW"/>
</dbReference>
<dbReference type="InterPro" id="IPR010192">
    <property type="entry name" value="MenE"/>
</dbReference>
<keyword evidence="3 8" id="KW-0436">Ligase</keyword>
<evidence type="ECO:0000256" key="4">
    <source>
        <dbReference type="ARBA" id="ARBA00022741"/>
    </source>
</evidence>
<dbReference type="EC" id="6.2.1.26" evidence="8"/>
<evidence type="ECO:0000313" key="8">
    <source>
        <dbReference type="EMBL" id="SUB58773.1"/>
    </source>
</evidence>
<dbReference type="RefSeq" id="WP_115315284.1">
    <property type="nucleotide sequence ID" value="NZ_LWIF01000001.1"/>
</dbReference>
<accession>A0A379C8Z1</accession>
<gene>
    <name evidence="8" type="primary">menE</name>
    <name evidence="8" type="ORF">NCTC12872_00741</name>
</gene>
<comment type="similarity">
    <text evidence="1">Belongs to the ATP-dependent AMP-binding enzyme family.</text>
</comment>
<keyword evidence="4" id="KW-0547">Nucleotide-binding</keyword>
<evidence type="ECO:0000259" key="6">
    <source>
        <dbReference type="Pfam" id="PF00501"/>
    </source>
</evidence>
<protein>
    <submittedName>
        <fullName evidence="8">2-succinylbenzoate--CoA ligase</fullName>
        <ecNumber evidence="8">6.2.1.26</ecNumber>
    </submittedName>
</protein>
<evidence type="ECO:0000256" key="1">
    <source>
        <dbReference type="ARBA" id="ARBA00006432"/>
    </source>
</evidence>
<dbReference type="InterPro" id="IPR042099">
    <property type="entry name" value="ANL_N_sf"/>
</dbReference>
<keyword evidence="5" id="KW-0067">ATP-binding</keyword>
<feature type="domain" description="AMP-binding enzyme C-terminal" evidence="7">
    <location>
        <begin position="379"/>
        <end position="442"/>
    </location>
</feature>
<dbReference type="GO" id="GO:0006631">
    <property type="term" value="P:fatty acid metabolic process"/>
    <property type="evidence" value="ECO:0007669"/>
    <property type="project" value="TreeGrafter"/>
</dbReference>
<dbReference type="Proteomes" id="UP000255417">
    <property type="component" value="Unassembled WGS sequence"/>
</dbReference>
<dbReference type="PROSITE" id="PS00455">
    <property type="entry name" value="AMP_BINDING"/>
    <property type="match status" value="1"/>
</dbReference>
<evidence type="ECO:0000313" key="9">
    <source>
        <dbReference type="Proteomes" id="UP000255417"/>
    </source>
</evidence>
<keyword evidence="2" id="KW-0474">Menaquinone biosynthesis</keyword>
<dbReference type="SUPFAM" id="SSF56801">
    <property type="entry name" value="Acetyl-CoA synthetase-like"/>
    <property type="match status" value="1"/>
</dbReference>